<comment type="caution">
    <text evidence="1">The sequence shown here is derived from an EMBL/GenBank/DDBJ whole genome shotgun (WGS) entry which is preliminary data.</text>
</comment>
<evidence type="ECO:0000313" key="2">
    <source>
        <dbReference type="Proteomes" id="UP001172155"/>
    </source>
</evidence>
<reference evidence="1" key="1">
    <citation type="submission" date="2023-06" db="EMBL/GenBank/DDBJ databases">
        <title>Genome-scale phylogeny and comparative genomics of the fungal order Sordariales.</title>
        <authorList>
            <consortium name="Lawrence Berkeley National Laboratory"/>
            <person name="Hensen N."/>
            <person name="Bonometti L."/>
            <person name="Westerberg I."/>
            <person name="Brannstrom I.O."/>
            <person name="Guillou S."/>
            <person name="Cros-Aarteil S."/>
            <person name="Calhoun S."/>
            <person name="Haridas S."/>
            <person name="Kuo A."/>
            <person name="Mondo S."/>
            <person name="Pangilinan J."/>
            <person name="Riley R."/>
            <person name="LaButti K."/>
            <person name="Andreopoulos B."/>
            <person name="Lipzen A."/>
            <person name="Chen C."/>
            <person name="Yanf M."/>
            <person name="Daum C."/>
            <person name="Ng V."/>
            <person name="Clum A."/>
            <person name="Steindorff A."/>
            <person name="Ohm R."/>
            <person name="Martin F."/>
            <person name="Silar P."/>
            <person name="Natvig D."/>
            <person name="Lalanne C."/>
            <person name="Gautier V."/>
            <person name="Ament-velasquez S.L."/>
            <person name="Kruys A."/>
            <person name="Hutchinson M.I."/>
            <person name="Powell A.J."/>
            <person name="Barry K."/>
            <person name="Miller A.N."/>
            <person name="Grigoriev I.V."/>
            <person name="Debuchy R."/>
            <person name="Gladieux P."/>
            <person name="Thoren M.H."/>
            <person name="Johannesson H."/>
        </authorList>
    </citation>
    <scope>NUCLEOTIDE SEQUENCE</scope>
    <source>
        <strain evidence="1">SMH3187-1</strain>
    </source>
</reference>
<name>A0AA40FAY5_9PEZI</name>
<proteinExistence type="predicted"/>
<dbReference type="EMBL" id="JAUKUD010000001">
    <property type="protein sequence ID" value="KAK0754282.1"/>
    <property type="molecule type" value="Genomic_DNA"/>
</dbReference>
<dbReference type="Proteomes" id="UP001172155">
    <property type="component" value="Unassembled WGS sequence"/>
</dbReference>
<dbReference type="AlphaFoldDB" id="A0AA40FAY5"/>
<protein>
    <submittedName>
        <fullName evidence="1">Uncharacterized protein</fullName>
    </submittedName>
</protein>
<evidence type="ECO:0000313" key="1">
    <source>
        <dbReference type="EMBL" id="KAK0754282.1"/>
    </source>
</evidence>
<gene>
    <name evidence="1" type="ORF">B0T18DRAFT_34458</name>
</gene>
<organism evidence="1 2">
    <name type="scientific">Schizothecium vesticola</name>
    <dbReference type="NCBI Taxonomy" id="314040"/>
    <lineage>
        <taxon>Eukaryota</taxon>
        <taxon>Fungi</taxon>
        <taxon>Dikarya</taxon>
        <taxon>Ascomycota</taxon>
        <taxon>Pezizomycotina</taxon>
        <taxon>Sordariomycetes</taxon>
        <taxon>Sordariomycetidae</taxon>
        <taxon>Sordariales</taxon>
        <taxon>Schizotheciaceae</taxon>
        <taxon>Schizothecium</taxon>
    </lineage>
</organism>
<keyword evidence="2" id="KW-1185">Reference proteome</keyword>
<sequence length="143" mass="15734">MFRPPNQDERAFGCDVSSLPFRPQKTHRRFHLQECLRSTPSPCHPRLDRPSPARLFVALAPLPPANSMSTFGTAVAGDFRVSVISRILFVDCRSSGQFTIGLTICPRPRHLPLISPSDRSCHSSCVLAETPRAAPSQGPIQTT</sequence>
<accession>A0AA40FAY5</accession>